<proteinExistence type="predicted"/>
<organism evidence="3 4">
    <name type="scientific">Pirellula staleyi (strain ATCC 27377 / DSM 6068 / ICPB 4128)</name>
    <name type="common">Pirella staleyi</name>
    <dbReference type="NCBI Taxonomy" id="530564"/>
    <lineage>
        <taxon>Bacteria</taxon>
        <taxon>Pseudomonadati</taxon>
        <taxon>Planctomycetota</taxon>
        <taxon>Planctomycetia</taxon>
        <taxon>Pirellulales</taxon>
        <taxon>Pirellulaceae</taxon>
        <taxon>Pirellula</taxon>
    </lineage>
</organism>
<dbReference type="Proteomes" id="UP000001887">
    <property type="component" value="Chromosome"/>
</dbReference>
<evidence type="ECO:0000256" key="2">
    <source>
        <dbReference type="SAM" id="SignalP"/>
    </source>
</evidence>
<sequence precursor="true">MKRKILVACAGTLLAWSLSASSLLAAEPAQAFLDGLRDKEYFDTAIEYLEAAAKNPAVPVEFKQKILFEKGITLVQGARKQRDPALRELQLDEGQKVLTQFTNEQKQSVLVIAARQNLGNVIVERARARLDKSAKLAAAEKAAMVADAQKLYTEAIGVFDTLVTELAEKLKGYPAALDAKKDARRIEERDQYRLDYLQAQLLGAITRELLADSFPDGAKGKTDNLALAIKEYTEIYSKYRTRIAGLNAHLFRGRCEQKLGKHKEAVAIFTELLANPNEPDAFRKLKLDTAAVAVVSWNALKQYNETITKGTPVIDSARASEDRSDELQLLRVQVAKATKLYADELKAKDPKNPQIKKLLTDGRKLVTYVAKFPGPQQEAARRMIPDFTGGDAESLAERPEPKTFLEAREAAKQAVDAMKVADLVLKTVPARVAQTKDPKEKAALEAQLTEAKQATETARQDALRYLRLALRFSDKETDVADLNTVRYLLCFFLFGEKQYHDAIVLGEFVANRYPESQGARACAKIAMASYIQLFAESKSADKSYESGRIISVADYIVKKWPDQPEAEEALNTLIPFMIREKRIADAEDYLAKIPAESQFRGIAELKTGQALWGTYLDTSRQLREWENGTTEQPEGTDIAKVKAELEVLRSKAKSTLENGVNRMKAGTEISKWVTDAVLYLTQIYVETGEADKAVTLLEDPKVGIITLLKANDPSTQRDGFAEETYKTALRCYISSLATSKDPDATVAKAKEVMQSLKDRMGATPEGQQKLVSIYYSLARDLQGQMERADATAKSGLGKGFEAFLGQVGKDSTELNVLNWVAETYRGMGESFATSDPGKVSPEAKRYLDQAVVTYNKILDTGAKKQGFLSEQMNVQIQLQVAKTKRALGDFEGSINEFEKILKTSNNNLVIQQEAARTFQSWGSAKSLPDRYSDAIFGARPDNTKNGKRTIWGWAQIAAMTAANAKFRDSFFEARYNLAVARFGMANTTKDTAKKGDITKSAKRDIELMARLYPDLGGDKWRPQFDALCKRIQTALKEPPIGLKEFPPPTVVPKTTPAAAPAAGAPAAAPAKSTPTSAPAAKPAPAKAG</sequence>
<feature type="compositionally biased region" description="Low complexity" evidence="1">
    <location>
        <begin position="1051"/>
        <end position="1088"/>
    </location>
</feature>
<evidence type="ECO:0008006" key="5">
    <source>
        <dbReference type="Google" id="ProtNLM"/>
    </source>
</evidence>
<accession>D2R3Y4</accession>
<reference evidence="3 4" key="1">
    <citation type="journal article" date="2009" name="Stand. Genomic Sci.">
        <title>Complete genome sequence of Pirellula staleyi type strain (ATCC 27377).</title>
        <authorList>
            <person name="Clum A."/>
            <person name="Tindall B.J."/>
            <person name="Sikorski J."/>
            <person name="Ivanova N."/>
            <person name="Mavrommatis K."/>
            <person name="Lucas S."/>
            <person name="Glavina del Rio T."/>
            <person name="Nolan M."/>
            <person name="Chen F."/>
            <person name="Tice H."/>
            <person name="Pitluck S."/>
            <person name="Cheng J.F."/>
            <person name="Chertkov O."/>
            <person name="Brettin T."/>
            <person name="Han C."/>
            <person name="Detter J.C."/>
            <person name="Kuske C."/>
            <person name="Bruce D."/>
            <person name="Goodwin L."/>
            <person name="Ovchinikova G."/>
            <person name="Pati A."/>
            <person name="Mikhailova N."/>
            <person name="Chen A."/>
            <person name="Palaniappan K."/>
            <person name="Land M."/>
            <person name="Hauser L."/>
            <person name="Chang Y.J."/>
            <person name="Jeffries C.D."/>
            <person name="Chain P."/>
            <person name="Rohde M."/>
            <person name="Goker M."/>
            <person name="Bristow J."/>
            <person name="Eisen J.A."/>
            <person name="Markowitz V."/>
            <person name="Hugenholtz P."/>
            <person name="Kyrpides N.C."/>
            <person name="Klenk H.P."/>
            <person name="Lapidus A."/>
        </authorList>
    </citation>
    <scope>NUCLEOTIDE SEQUENCE [LARGE SCALE GENOMIC DNA]</scope>
    <source>
        <strain evidence="4">ATCC 27377 / DSM 6068 / ICPB 4128</strain>
    </source>
</reference>
<evidence type="ECO:0000256" key="1">
    <source>
        <dbReference type="SAM" id="MobiDB-lite"/>
    </source>
</evidence>
<dbReference type="HOGENOM" id="CLU_291827_0_0_0"/>
<keyword evidence="4" id="KW-1185">Reference proteome</keyword>
<dbReference type="InterPro" id="IPR011990">
    <property type="entry name" value="TPR-like_helical_dom_sf"/>
</dbReference>
<feature type="region of interest" description="Disordered" evidence="1">
    <location>
        <begin position="1039"/>
        <end position="1088"/>
    </location>
</feature>
<gene>
    <name evidence="3" type="ordered locus">Psta_4184</name>
</gene>
<evidence type="ECO:0000313" key="4">
    <source>
        <dbReference type="Proteomes" id="UP000001887"/>
    </source>
</evidence>
<dbReference type="SUPFAM" id="SSF48452">
    <property type="entry name" value="TPR-like"/>
    <property type="match status" value="1"/>
</dbReference>
<dbReference type="Gene3D" id="1.25.40.10">
    <property type="entry name" value="Tetratricopeptide repeat domain"/>
    <property type="match status" value="2"/>
</dbReference>
<dbReference type="AlphaFoldDB" id="D2R3Y4"/>
<dbReference type="EMBL" id="CP001848">
    <property type="protein sequence ID" value="ADB18833.1"/>
    <property type="molecule type" value="Genomic_DNA"/>
</dbReference>
<evidence type="ECO:0000313" key="3">
    <source>
        <dbReference type="EMBL" id="ADB18833.1"/>
    </source>
</evidence>
<feature type="signal peptide" evidence="2">
    <location>
        <begin position="1"/>
        <end position="25"/>
    </location>
</feature>
<keyword evidence="2" id="KW-0732">Signal</keyword>
<dbReference type="STRING" id="530564.Psta_4184"/>
<dbReference type="KEGG" id="psl:Psta_4184"/>
<dbReference type="eggNOG" id="COG1729">
    <property type="taxonomic scope" value="Bacteria"/>
</dbReference>
<name>D2R3Y4_PIRSD</name>
<feature type="chain" id="PRO_5003035430" description="Tetratricopeptide domain protein" evidence="2">
    <location>
        <begin position="26"/>
        <end position="1088"/>
    </location>
</feature>
<protein>
    <recommendedName>
        <fullName evidence="5">Tetratricopeptide domain protein</fullName>
    </recommendedName>
</protein>